<keyword evidence="2 4" id="KW-0807">Transducer</keyword>
<dbReference type="CDD" id="cd11386">
    <property type="entry name" value="MCP_signal"/>
    <property type="match status" value="1"/>
</dbReference>
<dbReference type="PRINTS" id="PR00260">
    <property type="entry name" value="CHEMTRNSDUCR"/>
</dbReference>
<comment type="similarity">
    <text evidence="3">Belongs to the methyl-accepting chemotaxis (MCP) protein family.</text>
</comment>
<name>A0A6V8MDS3_9BACT</name>
<dbReference type="CDD" id="cd06225">
    <property type="entry name" value="HAMP"/>
    <property type="match status" value="1"/>
</dbReference>
<dbReference type="SMART" id="SM00283">
    <property type="entry name" value="MA"/>
    <property type="match status" value="1"/>
</dbReference>
<sequence length="547" mass="58236">MSFADLKMSLKLVLLCSVGILGMLIIGITSTNNLTRTTHHLQELNDGIHQVVDFAELKNRLLTTRLDVVYMMSLEDEAKLSEKHQDMKLQLARITDLVGKLEGGKLSDQEKRLLSDYKNGAEAYAAQGGKLAELLLSAHRGGDSAALKEAITFGVQQVAPLYQKPAEAIDALQKFNIAESEQAYQSSSTAVRRAIGTNLAIVALILAVSLAVGVLISRGITGAVAKVFTAMAAIADGNLTVDPGLRSKDEMGMLGREMNLMRDKLSGIVRRLSDNSHSVSSAAVQMHSTAEQMATSNEELASQATTIATACEEMSATSQDIASSCHRAAEDSAHANDAAQQGVQVVEQTLGVMNRIAVKVKASAATIEGLGASSDKIGAIVETIEDIADQTNLLALNAAIEAARAGEQGRGFAVVADEVRALAERTTRATREIGEMIKTIQTETREAVNVMDEGVQEVEQGTSEAAKSGTALQKILEQIGCVTLQVNQIAVAAEEQTATTLEINKNVQQITEVANLTARSSHEEAAAANQLARLAEDLKGMVQQFRC</sequence>
<evidence type="ECO:0000313" key="8">
    <source>
        <dbReference type="EMBL" id="GFO58131.1"/>
    </source>
</evidence>
<evidence type="ECO:0000256" key="1">
    <source>
        <dbReference type="ARBA" id="ARBA00004370"/>
    </source>
</evidence>
<dbReference type="Gene3D" id="1.10.287.950">
    <property type="entry name" value="Methyl-accepting chemotaxis protein"/>
    <property type="match status" value="1"/>
</dbReference>
<dbReference type="PANTHER" id="PTHR32089:SF112">
    <property type="entry name" value="LYSOZYME-LIKE PROTEIN-RELATED"/>
    <property type="match status" value="1"/>
</dbReference>
<dbReference type="FunFam" id="1.10.287.950:FF:000001">
    <property type="entry name" value="Methyl-accepting chemotaxis sensory transducer"/>
    <property type="match status" value="1"/>
</dbReference>
<evidence type="ECO:0000256" key="5">
    <source>
        <dbReference type="SAM" id="Phobius"/>
    </source>
</evidence>
<evidence type="ECO:0000313" key="9">
    <source>
        <dbReference type="Proteomes" id="UP000556026"/>
    </source>
</evidence>
<proteinExistence type="inferred from homology"/>
<dbReference type="PROSITE" id="PS50885">
    <property type="entry name" value="HAMP"/>
    <property type="match status" value="1"/>
</dbReference>
<keyword evidence="9" id="KW-1185">Reference proteome</keyword>
<dbReference type="GO" id="GO:0004888">
    <property type="term" value="F:transmembrane signaling receptor activity"/>
    <property type="evidence" value="ECO:0007669"/>
    <property type="project" value="InterPro"/>
</dbReference>
<protein>
    <submittedName>
        <fullName evidence="8">Methyl-accepting chemotaxis protein</fullName>
    </submittedName>
</protein>
<dbReference type="Pfam" id="PF00015">
    <property type="entry name" value="MCPsignal"/>
    <property type="match status" value="1"/>
</dbReference>
<dbReference type="GO" id="GO:0007165">
    <property type="term" value="P:signal transduction"/>
    <property type="evidence" value="ECO:0007669"/>
    <property type="project" value="UniProtKB-KW"/>
</dbReference>
<dbReference type="PROSITE" id="PS50111">
    <property type="entry name" value="CHEMOTAXIS_TRANSDUC_2"/>
    <property type="match status" value="1"/>
</dbReference>
<dbReference type="InterPro" id="IPR003660">
    <property type="entry name" value="HAMP_dom"/>
</dbReference>
<gene>
    <name evidence="8" type="primary">mcp40H-4_1</name>
    <name evidence="8" type="ORF">GMST_04560</name>
</gene>
<dbReference type="Pfam" id="PF00672">
    <property type="entry name" value="HAMP"/>
    <property type="match status" value="1"/>
</dbReference>
<dbReference type="Proteomes" id="UP000556026">
    <property type="component" value="Unassembled WGS sequence"/>
</dbReference>
<dbReference type="Pfam" id="PF12729">
    <property type="entry name" value="4HB_MCP_1"/>
    <property type="match status" value="1"/>
</dbReference>
<keyword evidence="5" id="KW-1133">Transmembrane helix</keyword>
<dbReference type="EMBL" id="BLXX01000001">
    <property type="protein sequence ID" value="GFO58131.1"/>
    <property type="molecule type" value="Genomic_DNA"/>
</dbReference>
<organism evidence="8 9">
    <name type="scientific">Geomonas silvestris</name>
    <dbReference type="NCBI Taxonomy" id="2740184"/>
    <lineage>
        <taxon>Bacteria</taxon>
        <taxon>Pseudomonadati</taxon>
        <taxon>Thermodesulfobacteriota</taxon>
        <taxon>Desulfuromonadia</taxon>
        <taxon>Geobacterales</taxon>
        <taxon>Geobacteraceae</taxon>
        <taxon>Geomonas</taxon>
    </lineage>
</organism>
<dbReference type="InterPro" id="IPR004090">
    <property type="entry name" value="Chemotax_Me-accpt_rcpt"/>
</dbReference>
<feature type="transmembrane region" description="Helical" evidence="5">
    <location>
        <begin position="195"/>
        <end position="216"/>
    </location>
</feature>
<comment type="caution">
    <text evidence="8">The sequence shown here is derived from an EMBL/GenBank/DDBJ whole genome shotgun (WGS) entry which is preliminary data.</text>
</comment>
<dbReference type="AlphaFoldDB" id="A0A6V8MDS3"/>
<comment type="subcellular location">
    <subcellularLocation>
        <location evidence="1">Membrane</location>
    </subcellularLocation>
</comment>
<keyword evidence="5" id="KW-0472">Membrane</keyword>
<feature type="domain" description="Methyl-accepting transducer" evidence="6">
    <location>
        <begin position="275"/>
        <end position="511"/>
    </location>
</feature>
<dbReference type="InterPro" id="IPR004089">
    <property type="entry name" value="MCPsignal_dom"/>
</dbReference>
<reference evidence="9" key="1">
    <citation type="submission" date="2020-06" db="EMBL/GenBank/DDBJ databases">
        <title>Draft genomic sequence of Geomonas sp. Red330.</title>
        <authorList>
            <person name="Itoh H."/>
            <person name="Zhenxing X."/>
            <person name="Ushijima N."/>
            <person name="Masuda Y."/>
            <person name="Shiratori Y."/>
            <person name="Senoo K."/>
        </authorList>
    </citation>
    <scope>NUCLEOTIDE SEQUENCE [LARGE SCALE GENOMIC DNA]</scope>
    <source>
        <strain evidence="9">Red330</strain>
    </source>
</reference>
<feature type="domain" description="HAMP" evidence="7">
    <location>
        <begin position="218"/>
        <end position="270"/>
    </location>
</feature>
<evidence type="ECO:0000256" key="3">
    <source>
        <dbReference type="ARBA" id="ARBA00029447"/>
    </source>
</evidence>
<dbReference type="RefSeq" id="WP_183352976.1">
    <property type="nucleotide sequence ID" value="NZ_BLXX01000001.1"/>
</dbReference>
<dbReference type="SMART" id="SM00304">
    <property type="entry name" value="HAMP"/>
    <property type="match status" value="1"/>
</dbReference>
<dbReference type="SUPFAM" id="SSF58104">
    <property type="entry name" value="Methyl-accepting chemotaxis protein (MCP) signaling domain"/>
    <property type="match status" value="1"/>
</dbReference>
<evidence type="ECO:0000256" key="2">
    <source>
        <dbReference type="ARBA" id="ARBA00023224"/>
    </source>
</evidence>
<dbReference type="GO" id="GO:0006935">
    <property type="term" value="P:chemotaxis"/>
    <property type="evidence" value="ECO:0007669"/>
    <property type="project" value="InterPro"/>
</dbReference>
<keyword evidence="5" id="KW-0812">Transmembrane</keyword>
<evidence type="ECO:0000259" key="6">
    <source>
        <dbReference type="PROSITE" id="PS50111"/>
    </source>
</evidence>
<feature type="transmembrane region" description="Helical" evidence="5">
    <location>
        <begin position="12"/>
        <end position="30"/>
    </location>
</feature>
<evidence type="ECO:0000259" key="7">
    <source>
        <dbReference type="PROSITE" id="PS50885"/>
    </source>
</evidence>
<accession>A0A6V8MDS3</accession>
<dbReference type="GO" id="GO:0016020">
    <property type="term" value="C:membrane"/>
    <property type="evidence" value="ECO:0007669"/>
    <property type="project" value="UniProtKB-SubCell"/>
</dbReference>
<dbReference type="InterPro" id="IPR024478">
    <property type="entry name" value="HlyB_4HB_MCP"/>
</dbReference>
<evidence type="ECO:0000256" key="4">
    <source>
        <dbReference type="PROSITE-ProRule" id="PRU00284"/>
    </source>
</evidence>
<dbReference type="PANTHER" id="PTHR32089">
    <property type="entry name" value="METHYL-ACCEPTING CHEMOTAXIS PROTEIN MCPB"/>
    <property type="match status" value="1"/>
</dbReference>